<name>A0AAE2ZKX0_9HYPH</name>
<dbReference type="SUPFAM" id="SSF55315">
    <property type="entry name" value="L30e-like"/>
    <property type="match status" value="1"/>
</dbReference>
<sequence length="211" mass="22215">MNDRTCIVTRQCLTADQMIRFVAAPDGTVVPDLKGRLPGRGCWVTASRECIEKAIAKKAFARALKADVKAPADLADSIEAQMVAALVGMINMARKAGQIVMGGAKVDAAIRSGKAVAVFHAVDAAADGVRKLDQARFAAVAAGSDEILSFRLLPAEEMTAISGDRNLIHLAVLAGQAGEGVVKRAKMLDRYRNPAKGGRMAGDPAKETDTE</sequence>
<feature type="domain" description="YlxR" evidence="1">
    <location>
        <begin position="4"/>
        <end position="79"/>
    </location>
</feature>
<dbReference type="Gene3D" id="3.30.1230.10">
    <property type="entry name" value="YlxR-like"/>
    <property type="match status" value="1"/>
</dbReference>
<dbReference type="PANTHER" id="PTHR34215:SF1">
    <property type="entry name" value="YLXR DOMAIN-CONTAINING PROTEIN"/>
    <property type="match status" value="1"/>
</dbReference>
<gene>
    <name evidence="2" type="ORF">K1W69_12120</name>
</gene>
<evidence type="ECO:0000313" key="2">
    <source>
        <dbReference type="EMBL" id="MBW8637934.1"/>
    </source>
</evidence>
<dbReference type="PANTHER" id="PTHR34215">
    <property type="entry name" value="BLL0784 PROTEIN"/>
    <property type="match status" value="1"/>
</dbReference>
<reference evidence="2" key="1">
    <citation type="submission" date="2021-08" db="EMBL/GenBank/DDBJ databases">
        <title>Hoeflea bacterium WL0058 sp. nov., isolated from the sediment.</title>
        <authorList>
            <person name="Wang L."/>
            <person name="Zhang D."/>
        </authorList>
    </citation>
    <scope>NUCLEOTIDE SEQUENCE</scope>
    <source>
        <strain evidence="2">WL0058</strain>
    </source>
</reference>
<comment type="caution">
    <text evidence="2">The sequence shown here is derived from an EMBL/GenBank/DDBJ whole genome shotgun (WGS) entry which is preliminary data.</text>
</comment>
<dbReference type="CDD" id="cd00279">
    <property type="entry name" value="YlxR"/>
    <property type="match status" value="1"/>
</dbReference>
<dbReference type="AlphaFoldDB" id="A0AAE2ZKX0"/>
<dbReference type="InterPro" id="IPR037465">
    <property type="entry name" value="YlxR"/>
</dbReference>
<dbReference type="Gene3D" id="3.30.1330.30">
    <property type="match status" value="1"/>
</dbReference>
<dbReference type="EMBL" id="JAICBX010000002">
    <property type="protein sequence ID" value="MBW8637934.1"/>
    <property type="molecule type" value="Genomic_DNA"/>
</dbReference>
<evidence type="ECO:0000313" key="3">
    <source>
        <dbReference type="Proteomes" id="UP001196509"/>
    </source>
</evidence>
<proteinExistence type="predicted"/>
<dbReference type="RefSeq" id="WP_220228605.1">
    <property type="nucleotide sequence ID" value="NZ_JAICBX010000002.1"/>
</dbReference>
<organism evidence="2 3">
    <name type="scientific">Flavimaribacter sediminis</name>
    <dbReference type="NCBI Taxonomy" id="2865987"/>
    <lineage>
        <taxon>Bacteria</taxon>
        <taxon>Pseudomonadati</taxon>
        <taxon>Pseudomonadota</taxon>
        <taxon>Alphaproteobacteria</taxon>
        <taxon>Hyphomicrobiales</taxon>
        <taxon>Rhizobiaceae</taxon>
        <taxon>Flavimaribacter</taxon>
    </lineage>
</organism>
<dbReference type="NCBIfam" id="NF006622">
    <property type="entry name" value="PRK09190.1"/>
    <property type="match status" value="1"/>
</dbReference>
<accession>A0AAE2ZKX0</accession>
<dbReference type="InterPro" id="IPR029064">
    <property type="entry name" value="Ribosomal_eL30-like_sf"/>
</dbReference>
<dbReference type="InterPro" id="IPR035931">
    <property type="entry name" value="YlxR-like_sf"/>
</dbReference>
<evidence type="ECO:0000259" key="1">
    <source>
        <dbReference type="Pfam" id="PF04296"/>
    </source>
</evidence>
<dbReference type="SUPFAM" id="SSF64376">
    <property type="entry name" value="YlxR-like"/>
    <property type="match status" value="1"/>
</dbReference>
<protein>
    <submittedName>
        <fullName evidence="2">RNA-binding protein</fullName>
    </submittedName>
</protein>
<dbReference type="Pfam" id="PF04296">
    <property type="entry name" value="YlxR"/>
    <property type="match status" value="1"/>
</dbReference>
<dbReference type="Proteomes" id="UP001196509">
    <property type="component" value="Unassembled WGS sequence"/>
</dbReference>
<dbReference type="InterPro" id="IPR007393">
    <property type="entry name" value="YlxR_dom"/>
</dbReference>
<keyword evidence="3" id="KW-1185">Reference proteome</keyword>